<keyword evidence="8 9" id="KW-0472">Membrane</keyword>
<evidence type="ECO:0000256" key="1">
    <source>
        <dbReference type="ARBA" id="ARBA00004447"/>
    </source>
</evidence>
<keyword evidence="11" id="KW-1185">Reference proteome</keyword>
<dbReference type="InterPro" id="IPR008428">
    <property type="entry name" value="Chond_GalNAc"/>
</dbReference>
<dbReference type="EMBL" id="VUJU01000048">
    <property type="protein sequence ID" value="KAF0773568.1"/>
    <property type="molecule type" value="Genomic_DNA"/>
</dbReference>
<dbReference type="Pfam" id="PF05679">
    <property type="entry name" value="CHGN"/>
    <property type="match status" value="1"/>
</dbReference>
<comment type="caution">
    <text evidence="10">The sequence shown here is derived from an EMBL/GenBank/DDBJ whole genome shotgun (WGS) entry which is preliminary data.</text>
</comment>
<organism evidence="10 11">
    <name type="scientific">Aphis craccivora</name>
    <name type="common">Cowpea aphid</name>
    <dbReference type="NCBI Taxonomy" id="307492"/>
    <lineage>
        <taxon>Eukaryota</taxon>
        <taxon>Metazoa</taxon>
        <taxon>Ecdysozoa</taxon>
        <taxon>Arthropoda</taxon>
        <taxon>Hexapoda</taxon>
        <taxon>Insecta</taxon>
        <taxon>Pterygota</taxon>
        <taxon>Neoptera</taxon>
        <taxon>Paraneoptera</taxon>
        <taxon>Hemiptera</taxon>
        <taxon>Sternorrhyncha</taxon>
        <taxon>Aphidomorpha</taxon>
        <taxon>Aphidoidea</taxon>
        <taxon>Aphididae</taxon>
        <taxon>Aphidini</taxon>
        <taxon>Aphis</taxon>
        <taxon>Aphis</taxon>
    </lineage>
</organism>
<evidence type="ECO:0000256" key="2">
    <source>
        <dbReference type="ARBA" id="ARBA00009239"/>
    </source>
</evidence>
<evidence type="ECO:0000313" key="11">
    <source>
        <dbReference type="Proteomes" id="UP000478052"/>
    </source>
</evidence>
<keyword evidence="6 9" id="KW-1133">Transmembrane helix</keyword>
<keyword evidence="4 9" id="KW-0812">Transmembrane</keyword>
<dbReference type="PANTHER" id="PTHR12369">
    <property type="entry name" value="CHONDROITIN SYNTHASE"/>
    <property type="match status" value="1"/>
</dbReference>
<reference evidence="10 11" key="1">
    <citation type="submission" date="2019-08" db="EMBL/GenBank/DDBJ databases">
        <title>Whole genome of Aphis craccivora.</title>
        <authorList>
            <person name="Voronova N.V."/>
            <person name="Shulinski R.S."/>
            <person name="Bandarenka Y.V."/>
            <person name="Zhorov D.G."/>
            <person name="Warner D."/>
        </authorList>
    </citation>
    <scope>NUCLEOTIDE SEQUENCE [LARGE SCALE GENOMIC DNA]</scope>
    <source>
        <strain evidence="10">180601</strain>
        <tissue evidence="10">Whole Body</tissue>
    </source>
</reference>
<dbReference type="Proteomes" id="UP000478052">
    <property type="component" value="Unassembled WGS sequence"/>
</dbReference>
<gene>
    <name evidence="10" type="ORF">FWK35_00006231</name>
</gene>
<dbReference type="GO" id="GO:0032580">
    <property type="term" value="C:Golgi cisterna membrane"/>
    <property type="evidence" value="ECO:0007669"/>
    <property type="project" value="UniProtKB-SubCell"/>
</dbReference>
<dbReference type="OrthoDB" id="9985088at2759"/>
<evidence type="ECO:0000256" key="3">
    <source>
        <dbReference type="ARBA" id="ARBA00022679"/>
    </source>
</evidence>
<accession>A0A6G0ZPS3</accession>
<evidence type="ECO:0000256" key="4">
    <source>
        <dbReference type="ARBA" id="ARBA00022692"/>
    </source>
</evidence>
<protein>
    <recommendedName>
        <fullName evidence="9">Hexosyltransferase</fullName>
        <ecNumber evidence="9">2.4.1.-</ecNumber>
    </recommendedName>
</protein>
<comment type="similarity">
    <text evidence="2 9">Belongs to the chondroitin N-acetylgalactosaminyltransferase family.</text>
</comment>
<dbReference type="AlphaFoldDB" id="A0A6G0ZPS3"/>
<evidence type="ECO:0000256" key="8">
    <source>
        <dbReference type="ARBA" id="ARBA00023136"/>
    </source>
</evidence>
<evidence type="ECO:0000256" key="5">
    <source>
        <dbReference type="ARBA" id="ARBA00022968"/>
    </source>
</evidence>
<keyword evidence="5 9" id="KW-0735">Signal-anchor</keyword>
<evidence type="ECO:0000313" key="10">
    <source>
        <dbReference type="EMBL" id="KAF0773568.1"/>
    </source>
</evidence>
<evidence type="ECO:0000256" key="6">
    <source>
        <dbReference type="ARBA" id="ARBA00022989"/>
    </source>
</evidence>
<sequence>MSVSLYSVVAGRCGVVAQSTLRESGDRFIDSRQRSALRINMLCSSARLRQNFYLIIGVTIGLLFSLIVGPLLETGCLFSISTINSDSSSIIVNDEYEPHINLAGKPQRAQKVPQTLLRPRYYSTELGIREKLFVGILANQASVDGLAVAVNKTVTHWVDKTIFFVDAAGGHKLNVTLMKIPGIVGFTDSRSVLKPFHMVKYIADNYLDEYEFFMLIKDSTYLNADKLMNIVKRVSVSEDVYASGTVIGTNYCSLDAGILLSNSVIRKMIPNVDWCVRNAFSTSDDDNFGRCVLHSINLPCQTSIQGQSISSYHLWEAKDLINLLNQPQQQESFNRALTVYPMPNAETMYKTHLAFCKMNLEKSNMEIEALRRSIVTESSLEPPNFRKVTWPVGSQSGSTPSTRFDVLKWEHFTETHLYLDSRISNIRPLNEAENADIRNVLNTSIEYLESKYSNNLKFDHLVNGYKRFDPSRGLDYILDLTFKDIVGNRLIQKRVEVSKLLGKVEMLSVPYVTENTRVHILLPVRTNEREDAFRFLQQYKQICIDKKEKTMLMLVLLYDANAPGKGAVDDVFKQLKDEATSLSNAHKKDGTKVAWLSVRIPNTKLLALRDALLDFAVIDLAIKKFPPDALMMLARPKMEVRQDYLNRVRMNTIMEWQIFSALPFSEYDPNLMTYPRQATLDVNKYYGHFDPFDYDHLSFYAKDYVTSRKRAELLIPIIRADRDIHRLVSESTSHSLKAINMTNPSVYSMFVAYSDCHIFRAVESGLRLHHKQRHCELYEGNIVDHTSAALYGNCIRSRNRNAGSKGQLARLVLEYQNQLK</sequence>
<feature type="transmembrane region" description="Helical" evidence="9">
    <location>
        <begin position="51"/>
        <end position="72"/>
    </location>
</feature>
<dbReference type="EC" id="2.4.1.-" evidence="9"/>
<name>A0A6G0ZPS3_APHCR</name>
<dbReference type="Gene3D" id="3.90.550.50">
    <property type="match status" value="1"/>
</dbReference>
<proteinExistence type="inferred from homology"/>
<keyword evidence="7 9" id="KW-0333">Golgi apparatus</keyword>
<keyword evidence="3 9" id="KW-0808">Transferase</keyword>
<evidence type="ECO:0000256" key="7">
    <source>
        <dbReference type="ARBA" id="ARBA00023034"/>
    </source>
</evidence>
<dbReference type="PANTHER" id="PTHR12369:SF13">
    <property type="entry name" value="HEXOSYLTRANSFERASE"/>
    <property type="match status" value="1"/>
</dbReference>
<comment type="subcellular location">
    <subcellularLocation>
        <location evidence="1 9">Golgi apparatus</location>
        <location evidence="1 9">Golgi stack membrane</location>
        <topology evidence="1 9">Single-pass type II membrane protein</topology>
    </subcellularLocation>
</comment>
<dbReference type="InterPro" id="IPR051227">
    <property type="entry name" value="CS_glycosyltransferase"/>
</dbReference>
<evidence type="ECO:0000256" key="9">
    <source>
        <dbReference type="RuleBase" id="RU364016"/>
    </source>
</evidence>
<dbReference type="GO" id="GO:0047238">
    <property type="term" value="F:glucuronosyl-N-acetylgalactosaminyl-proteoglycan 4-beta-N-acetylgalactosaminyltransferase activity"/>
    <property type="evidence" value="ECO:0007669"/>
    <property type="project" value="TreeGrafter"/>
</dbReference>